<dbReference type="EMBL" id="JACHDE010000006">
    <property type="protein sequence ID" value="MBB5401846.1"/>
    <property type="molecule type" value="Genomic_DNA"/>
</dbReference>
<evidence type="ECO:0000313" key="3">
    <source>
        <dbReference type="Proteomes" id="UP000592820"/>
    </source>
</evidence>
<dbReference type="InterPro" id="IPR009739">
    <property type="entry name" value="LprI-like_N"/>
</dbReference>
<organism evidence="2 3">
    <name type="scientific">Paraburkholderia youngii</name>
    <dbReference type="NCBI Taxonomy" id="2782701"/>
    <lineage>
        <taxon>Bacteria</taxon>
        <taxon>Pseudomonadati</taxon>
        <taxon>Pseudomonadota</taxon>
        <taxon>Betaproteobacteria</taxon>
        <taxon>Burkholderiales</taxon>
        <taxon>Burkholderiaceae</taxon>
        <taxon>Paraburkholderia</taxon>
    </lineage>
</organism>
<dbReference type="RefSeq" id="WP_184226822.1">
    <property type="nucleotide sequence ID" value="NZ_JACHDE010000006.1"/>
</dbReference>
<comment type="caution">
    <text evidence="2">The sequence shown here is derived from an EMBL/GenBank/DDBJ whole genome shotgun (WGS) entry which is preliminary data.</text>
</comment>
<proteinExistence type="predicted"/>
<evidence type="ECO:0000313" key="2">
    <source>
        <dbReference type="EMBL" id="MBB5401846.1"/>
    </source>
</evidence>
<dbReference type="Proteomes" id="UP000592820">
    <property type="component" value="Unassembled WGS sequence"/>
</dbReference>
<name>A0A7W8LA11_9BURK</name>
<dbReference type="AlphaFoldDB" id="A0A7W8LA11"/>
<dbReference type="Gene3D" id="1.20.1270.180">
    <property type="match status" value="1"/>
</dbReference>
<accession>A0A7W8LA11</accession>
<reference evidence="2 3" key="1">
    <citation type="submission" date="2020-08" db="EMBL/GenBank/DDBJ databases">
        <title>Genomic Encyclopedia of Type Strains, Phase IV (KMG-V): Genome sequencing to study the core and pangenomes of soil and plant-associated prokaryotes.</title>
        <authorList>
            <person name="Whitman W."/>
        </authorList>
    </citation>
    <scope>NUCLEOTIDE SEQUENCE [LARGE SCALE GENOMIC DNA]</scope>
    <source>
        <strain evidence="2 3">JPY162</strain>
    </source>
</reference>
<gene>
    <name evidence="2" type="ORF">HDG41_003929</name>
</gene>
<sequence>MTHHTKLIAAIAFWPIFSIAATVYSGEFDYKQIQSSATYFSGHSEKEIDHLCKSGEHATNDDLAQCQHREFERVKVRLDDKLKAVTARFERGDNFLKTYDEKPLAMPYFVSAQVSWMKFRDSQCYAETYMMGEAAERDIYFWGCMTDITQTRVNELAKLLEDWSVR</sequence>
<protein>
    <submittedName>
        <fullName evidence="2">Uncharacterized protein YecT (DUF1311 family)</fullName>
    </submittedName>
</protein>
<feature type="domain" description="Lysozyme inhibitor LprI-like N-terminal" evidence="1">
    <location>
        <begin position="56"/>
        <end position="156"/>
    </location>
</feature>
<evidence type="ECO:0000259" key="1">
    <source>
        <dbReference type="Pfam" id="PF07007"/>
    </source>
</evidence>
<dbReference type="Pfam" id="PF07007">
    <property type="entry name" value="LprI"/>
    <property type="match status" value="1"/>
</dbReference>